<sequence>MRTAAAWAAWAVWTSKSAHRASGGAKASAQRANRALQQASVTTKPGLLPGFVLSGVRRGKRPVLSAAMSDTKTGKGRYEPAGAGASLSSHSLHRSVSCRASPRPCRSCRMPWRTQRRRQRICPRLAMRLTVPSARCCIRWCRRITRTSSHVLRRKTARCRSMSARSSRTTCVAACSSTASCAWSASTVVPRGWWRIPARSAGCARAAARGAWPSRRGIWWTRCSARGRCGNGC</sequence>
<accession>A0A894X7D5</accession>
<dbReference type="AlphaFoldDB" id="A0A894X7D5"/>
<evidence type="ECO:0000313" key="2">
    <source>
        <dbReference type="EMBL" id="QRX85476.1"/>
    </source>
</evidence>
<reference evidence="2" key="1">
    <citation type="journal article" name="Microorganisms">
        <title>Unravelling the Features of Success of VIM-Producing ST111 and ST235 Pseudomonas aeruginosa in a Greek Hospital.</title>
        <authorList>
            <person name="Papagiannitsis C.C."/>
            <person name="Verra A."/>
            <person name="Galani V."/>
            <person name="Xitsas S."/>
            <person name="Bitar I."/>
            <person name="Hrabak J."/>
            <person name="Petinaki E."/>
        </authorList>
    </citation>
    <scope>NUCLEOTIDE SEQUENCE</scope>
    <source>
        <strain evidence="2">Pae9047-Lar</strain>
    </source>
</reference>
<name>A0A894X7D5_PSEAI</name>
<feature type="region of interest" description="Disordered" evidence="1">
    <location>
        <begin position="67"/>
        <end position="86"/>
    </location>
</feature>
<evidence type="ECO:0000256" key="1">
    <source>
        <dbReference type="SAM" id="MobiDB-lite"/>
    </source>
</evidence>
<organism evidence="2">
    <name type="scientific">Pseudomonas aeruginosa</name>
    <dbReference type="NCBI Taxonomy" id="287"/>
    <lineage>
        <taxon>Bacteria</taxon>
        <taxon>Pseudomonadati</taxon>
        <taxon>Pseudomonadota</taxon>
        <taxon>Gammaproteobacteria</taxon>
        <taxon>Pseudomonadales</taxon>
        <taxon>Pseudomonadaceae</taxon>
        <taxon>Pseudomonas</taxon>
    </lineage>
</organism>
<proteinExistence type="predicted"/>
<dbReference type="EMBL" id="MT437279">
    <property type="protein sequence ID" value="QRX85476.1"/>
    <property type="molecule type" value="Genomic_DNA"/>
</dbReference>
<protein>
    <submittedName>
        <fullName evidence="2">Uncharacterized protein</fullName>
    </submittedName>
</protein>